<accession>A0A316G2J5</accession>
<dbReference type="InterPro" id="IPR000182">
    <property type="entry name" value="GNAT_dom"/>
</dbReference>
<evidence type="ECO:0000256" key="2">
    <source>
        <dbReference type="ARBA" id="ARBA00023315"/>
    </source>
</evidence>
<reference evidence="4 5" key="1">
    <citation type="submission" date="2018-05" db="EMBL/GenBank/DDBJ databases">
        <title>Genomic Encyclopedia of Type Strains, Phase IV (KMG-IV): sequencing the most valuable type-strain genomes for metagenomic binning, comparative biology and taxonomic classification.</title>
        <authorList>
            <person name="Goeker M."/>
        </authorList>
    </citation>
    <scope>NUCLEOTIDE SEQUENCE [LARGE SCALE GENOMIC DNA]</scope>
    <source>
        <strain evidence="4 5">DSM 103371</strain>
    </source>
</reference>
<feature type="domain" description="N-acetyltransferase" evidence="3">
    <location>
        <begin position="1"/>
        <end position="139"/>
    </location>
</feature>
<protein>
    <submittedName>
        <fullName evidence="4">ElaA protein</fullName>
    </submittedName>
</protein>
<dbReference type="AlphaFoldDB" id="A0A316G2J5"/>
<dbReference type="CDD" id="cd04301">
    <property type="entry name" value="NAT_SF"/>
    <property type="match status" value="1"/>
</dbReference>
<dbReference type="Pfam" id="PF13673">
    <property type="entry name" value="Acetyltransf_10"/>
    <property type="match status" value="1"/>
</dbReference>
<keyword evidence="1" id="KW-0808">Transferase</keyword>
<dbReference type="PROSITE" id="PS51186">
    <property type="entry name" value="GNAT"/>
    <property type="match status" value="1"/>
</dbReference>
<dbReference type="Proteomes" id="UP000245390">
    <property type="component" value="Unassembled WGS sequence"/>
</dbReference>
<dbReference type="InterPro" id="IPR016181">
    <property type="entry name" value="Acyl_CoA_acyltransferase"/>
</dbReference>
<evidence type="ECO:0000259" key="3">
    <source>
        <dbReference type="PROSITE" id="PS51186"/>
    </source>
</evidence>
<dbReference type="EMBL" id="QGGV01000012">
    <property type="protein sequence ID" value="PWK54020.1"/>
    <property type="molecule type" value="Genomic_DNA"/>
</dbReference>
<dbReference type="PANTHER" id="PTHR43877">
    <property type="entry name" value="AMINOALKYLPHOSPHONATE N-ACETYLTRANSFERASE-RELATED-RELATED"/>
    <property type="match status" value="1"/>
</dbReference>
<comment type="caution">
    <text evidence="4">The sequence shown here is derived from an EMBL/GenBank/DDBJ whole genome shotgun (WGS) entry which is preliminary data.</text>
</comment>
<evidence type="ECO:0000313" key="4">
    <source>
        <dbReference type="EMBL" id="PWK54020.1"/>
    </source>
</evidence>
<proteinExistence type="predicted"/>
<sequence length="139" mass="14926">MTVRRARPGDMPAVMDIRRTVFIDEQSVPETIERDMFDATALHLVALADGRPVGTARIVIGGGIGKIGRVAVLKPYRGTGLGRALIRLAMEESRLAGAHTAKLGAQTHALGFYEALGFTAQGDEYLDAGIPHRDMTCPL</sequence>
<evidence type="ECO:0000313" key="5">
    <source>
        <dbReference type="Proteomes" id="UP000245390"/>
    </source>
</evidence>
<dbReference type="SUPFAM" id="SSF55729">
    <property type="entry name" value="Acyl-CoA N-acyltransferases (Nat)"/>
    <property type="match status" value="1"/>
</dbReference>
<dbReference type="InterPro" id="IPR050832">
    <property type="entry name" value="Bact_Acetyltransf"/>
</dbReference>
<dbReference type="GO" id="GO:0016747">
    <property type="term" value="F:acyltransferase activity, transferring groups other than amino-acyl groups"/>
    <property type="evidence" value="ECO:0007669"/>
    <property type="project" value="InterPro"/>
</dbReference>
<evidence type="ECO:0000256" key="1">
    <source>
        <dbReference type="ARBA" id="ARBA00022679"/>
    </source>
</evidence>
<organism evidence="4 5">
    <name type="scientific">Silicimonas algicola</name>
    <dbReference type="NCBI Taxonomy" id="1826607"/>
    <lineage>
        <taxon>Bacteria</taxon>
        <taxon>Pseudomonadati</taxon>
        <taxon>Pseudomonadota</taxon>
        <taxon>Alphaproteobacteria</taxon>
        <taxon>Rhodobacterales</taxon>
        <taxon>Paracoccaceae</taxon>
    </lineage>
</organism>
<dbReference type="Gene3D" id="3.40.630.30">
    <property type="match status" value="1"/>
</dbReference>
<name>A0A316G2J5_9RHOB</name>
<gene>
    <name evidence="4" type="ORF">C8D95_1128</name>
</gene>
<keyword evidence="5" id="KW-1185">Reference proteome</keyword>
<keyword evidence="2" id="KW-0012">Acyltransferase</keyword>